<keyword evidence="2" id="KW-0175">Coiled coil</keyword>
<dbReference type="EMBL" id="JACHXZ010000003">
    <property type="protein sequence ID" value="MBB3168889.1"/>
    <property type="molecule type" value="Genomic_DNA"/>
</dbReference>
<evidence type="ECO:0000256" key="2">
    <source>
        <dbReference type="SAM" id="Coils"/>
    </source>
</evidence>
<organism evidence="3 4">
    <name type="scientific">Simiduia aestuariiviva</name>
    <dbReference type="NCBI Taxonomy" id="1510459"/>
    <lineage>
        <taxon>Bacteria</taxon>
        <taxon>Pseudomonadati</taxon>
        <taxon>Pseudomonadota</taxon>
        <taxon>Gammaproteobacteria</taxon>
        <taxon>Cellvibrionales</taxon>
        <taxon>Cellvibrionaceae</taxon>
        <taxon>Simiduia</taxon>
    </lineage>
</organism>
<comment type="similarity">
    <text evidence="1">Belongs to the SlyX family.</text>
</comment>
<dbReference type="PANTHER" id="PTHR36508:SF1">
    <property type="entry name" value="PROTEIN SLYX"/>
    <property type="match status" value="1"/>
</dbReference>
<dbReference type="Pfam" id="PF04102">
    <property type="entry name" value="SlyX"/>
    <property type="match status" value="1"/>
</dbReference>
<feature type="coiled-coil region" evidence="2">
    <location>
        <begin position="13"/>
        <end position="54"/>
    </location>
</feature>
<dbReference type="AlphaFoldDB" id="A0A839UQY6"/>
<accession>A0A839UQY6</accession>
<dbReference type="PANTHER" id="PTHR36508">
    <property type="entry name" value="PROTEIN SLYX"/>
    <property type="match status" value="1"/>
</dbReference>
<protein>
    <recommendedName>
        <fullName evidence="1">Protein SlyX homolog</fullName>
    </recommendedName>
</protein>
<proteinExistence type="inferred from homology"/>
<keyword evidence="4" id="KW-1185">Reference proteome</keyword>
<dbReference type="InterPro" id="IPR007236">
    <property type="entry name" value="SlyX"/>
</dbReference>
<dbReference type="Gene3D" id="1.20.5.300">
    <property type="match status" value="1"/>
</dbReference>
<gene>
    <name evidence="1" type="primary">slyX</name>
    <name evidence="3" type="ORF">FHS30_002097</name>
</gene>
<reference evidence="3 4" key="1">
    <citation type="submission" date="2020-08" db="EMBL/GenBank/DDBJ databases">
        <title>Genomic Encyclopedia of Type Strains, Phase III (KMG-III): the genomes of soil and plant-associated and newly described type strains.</title>
        <authorList>
            <person name="Whitman W."/>
        </authorList>
    </citation>
    <scope>NUCLEOTIDE SEQUENCE [LARGE SCALE GENOMIC DNA]</scope>
    <source>
        <strain evidence="3 4">CECT 8571</strain>
    </source>
</reference>
<dbReference type="HAMAP" id="MF_00715">
    <property type="entry name" value="SlyX"/>
    <property type="match status" value="1"/>
</dbReference>
<evidence type="ECO:0000313" key="3">
    <source>
        <dbReference type="EMBL" id="MBB3168889.1"/>
    </source>
</evidence>
<evidence type="ECO:0000313" key="4">
    <source>
        <dbReference type="Proteomes" id="UP000559987"/>
    </source>
</evidence>
<name>A0A839UQY6_9GAMM</name>
<comment type="caution">
    <text evidence="3">The sequence shown here is derived from an EMBL/GenBank/DDBJ whole genome shotgun (WGS) entry which is preliminary data.</text>
</comment>
<evidence type="ECO:0000256" key="1">
    <source>
        <dbReference type="HAMAP-Rule" id="MF_00715"/>
    </source>
</evidence>
<sequence length="76" mass="8877">MSEESMAACVARLEELEIRLAFQEDMLSELNTVLSRQDTELLRLREQVRTLSEKHLDLQYRVDQGSEAGDERPPHY</sequence>
<dbReference type="Proteomes" id="UP000559987">
    <property type="component" value="Unassembled WGS sequence"/>
</dbReference>
<dbReference type="RefSeq" id="WP_183910401.1">
    <property type="nucleotide sequence ID" value="NZ_JACHXZ010000003.1"/>
</dbReference>